<dbReference type="InterPro" id="IPR048333">
    <property type="entry name" value="HA2_WH"/>
</dbReference>
<dbReference type="GO" id="GO:0008380">
    <property type="term" value="P:RNA splicing"/>
    <property type="evidence" value="ECO:0007669"/>
    <property type="project" value="UniProtKB-KW"/>
</dbReference>
<proteinExistence type="predicted"/>
<dbReference type="FunFam" id="3.40.50.300:FF:004188">
    <property type="entry name" value="Adenosinetriphosphatase"/>
    <property type="match status" value="1"/>
</dbReference>
<dbReference type="PANTHER" id="PTHR18934">
    <property type="entry name" value="ATP-DEPENDENT RNA HELICASE"/>
    <property type="match status" value="1"/>
</dbReference>
<keyword evidence="3" id="KW-0547">Nucleotide-binding</keyword>
<dbReference type="GO" id="GO:0016787">
    <property type="term" value="F:hydrolase activity"/>
    <property type="evidence" value="ECO:0007669"/>
    <property type="project" value="UniProtKB-KW"/>
</dbReference>
<dbReference type="InterPro" id="IPR011709">
    <property type="entry name" value="DEAD-box_helicase_OB_fold"/>
</dbReference>
<dbReference type="GO" id="GO:0071013">
    <property type="term" value="C:catalytic step 2 spliceosome"/>
    <property type="evidence" value="ECO:0007669"/>
    <property type="project" value="TreeGrafter"/>
</dbReference>
<dbReference type="PROSITE" id="PS51192">
    <property type="entry name" value="HELICASE_ATP_BIND_1"/>
    <property type="match status" value="1"/>
</dbReference>
<feature type="compositionally biased region" description="Basic and acidic residues" evidence="9">
    <location>
        <begin position="24"/>
        <end position="39"/>
    </location>
</feature>
<dbReference type="FunFam" id="3.40.50.300:FF:000007">
    <property type="entry name" value="Pre-mRNA-splicing factor ATP-dependent RNA helicase"/>
    <property type="match status" value="1"/>
</dbReference>
<dbReference type="InterPro" id="IPR002464">
    <property type="entry name" value="DNA/RNA_helicase_DEAH_CS"/>
</dbReference>
<evidence type="ECO:0000256" key="8">
    <source>
        <dbReference type="ARBA" id="ARBA00047984"/>
    </source>
</evidence>
<keyword evidence="11" id="KW-1185">Reference proteome</keyword>
<dbReference type="SMART" id="SM00490">
    <property type="entry name" value="HELICc"/>
    <property type="match status" value="1"/>
</dbReference>
<keyword evidence="5" id="KW-0347">Helicase</keyword>
<evidence type="ECO:0000256" key="2">
    <source>
        <dbReference type="ARBA" id="ARBA00022664"/>
    </source>
</evidence>
<dbReference type="CDD" id="cd18791">
    <property type="entry name" value="SF2_C_RHA"/>
    <property type="match status" value="1"/>
</dbReference>
<dbReference type="InterPro" id="IPR027417">
    <property type="entry name" value="P-loop_NTPase"/>
</dbReference>
<accession>A0A1B0DQW4</accession>
<dbReference type="AlphaFoldDB" id="A0A1B0DQW4"/>
<sequence>MSGSSSRRRRHESSSSESPDSAEEERRKDIRERDEFADRLKKRDEDKTRRVLETSSKKAYEEAAKRLKLEVEDREKMLPQLRIASRRKYLEKRKEDKVAELEADIIDDEYLFEDTVLTEREKEDRAYKKQILQIAKEHEKARELERIQRYHMPQDIKKGDKSEYVEVDEREKMPNSEQKKWEAEQLASAVFKFGSKDAGSSRQQEEYDLLLDDQIEFIQALTLEGSKGKEKKVELTEAERRKMDIEETKKSLPVYPFRDDLIAAIKQHQVLIIEGETGSGKTTQIPQYLHEAGYTRDSRKIGCTQPRRVAAMSVAARVAQEMSVKLGNEYMTDGTLHREFLSEPDLASYSVMIIDEAHERTLHTDILFGLVKDIARFRPELKLLISSATLDAEKFSAFFDDAPIFRIPGRRFPVDIYYTKAPEADYIDACVVSVLQIHATQPLGDILVFLTGQEEIETCNEMLTDRVKRLGSKLKELLILPVYANLPSDMQAKIFEPTPPNARKVVLATNIAETSLTIDNIIYVIDPGFAKQNNFNSRTGMETLMVVPISKASANQRAGRAGRTAPGKCFRLYTAWAYKHELEDNTVPEIQRINLGNAVLTLKALGINDLLHFDFLDPPPHETLVLALEQLYALGALNHHGELTKLGRRMAEFPVDPMMAKMLLASEKYKCAEEVVTVAAMLSVYNQWADTDFSTQWCYENFIQYRSMKRARDVREQLVGLMQRVEIDMVSGLPETMNIRKAITAGYFYHIARLSKGGNYKTIKHNQTVMIHPNSALFEDLPRWVLYHELVFTTKEYMRQVTEIESKWLLEVAPHYYKPKELEDSTNKKMPKTVGRATITV</sequence>
<evidence type="ECO:0000256" key="5">
    <source>
        <dbReference type="ARBA" id="ARBA00022806"/>
    </source>
</evidence>
<dbReference type="GO" id="GO:0003723">
    <property type="term" value="F:RNA binding"/>
    <property type="evidence" value="ECO:0007669"/>
    <property type="project" value="TreeGrafter"/>
</dbReference>
<dbReference type="EnsemblMetazoa" id="PPAI010947-RA">
    <property type="protein sequence ID" value="PPAI010947-PA"/>
    <property type="gene ID" value="PPAI010947"/>
</dbReference>
<dbReference type="Gene3D" id="3.40.50.300">
    <property type="entry name" value="P-loop containing nucleotide triphosphate hydrolases"/>
    <property type="match status" value="2"/>
</dbReference>
<dbReference type="Proteomes" id="UP000092462">
    <property type="component" value="Unassembled WGS sequence"/>
</dbReference>
<dbReference type="Pfam" id="PF00271">
    <property type="entry name" value="Helicase_C"/>
    <property type="match status" value="1"/>
</dbReference>
<keyword evidence="4" id="KW-0378">Hydrolase</keyword>
<dbReference type="PROSITE" id="PS00690">
    <property type="entry name" value="DEAH_ATP_HELICASE"/>
    <property type="match status" value="1"/>
</dbReference>
<dbReference type="EMBL" id="AJVK01008771">
    <property type="status" value="NOT_ANNOTATED_CDS"/>
    <property type="molecule type" value="Genomic_DNA"/>
</dbReference>
<organism evidence="10 11">
    <name type="scientific">Phlebotomus papatasi</name>
    <name type="common">Sandfly</name>
    <dbReference type="NCBI Taxonomy" id="29031"/>
    <lineage>
        <taxon>Eukaryota</taxon>
        <taxon>Metazoa</taxon>
        <taxon>Ecdysozoa</taxon>
        <taxon>Arthropoda</taxon>
        <taxon>Hexapoda</taxon>
        <taxon>Insecta</taxon>
        <taxon>Pterygota</taxon>
        <taxon>Neoptera</taxon>
        <taxon>Endopterygota</taxon>
        <taxon>Diptera</taxon>
        <taxon>Nematocera</taxon>
        <taxon>Psychodoidea</taxon>
        <taxon>Psychodidae</taxon>
        <taxon>Phlebotomus</taxon>
        <taxon>Phlebotomus</taxon>
    </lineage>
</organism>
<dbReference type="FunFam" id="1.20.120.1080:FF:000001">
    <property type="entry name" value="Pre-mRNA-splicing factor ATP-dependent RNA helicase"/>
    <property type="match status" value="1"/>
</dbReference>
<feature type="region of interest" description="Disordered" evidence="9">
    <location>
        <begin position="158"/>
        <end position="179"/>
    </location>
</feature>
<keyword evidence="2" id="KW-0507">mRNA processing</keyword>
<keyword evidence="7" id="KW-0508">mRNA splicing</keyword>
<evidence type="ECO:0000256" key="7">
    <source>
        <dbReference type="ARBA" id="ARBA00023187"/>
    </source>
</evidence>
<evidence type="ECO:0000313" key="10">
    <source>
        <dbReference type="EnsemblMetazoa" id="PPAI010947-PA"/>
    </source>
</evidence>
<dbReference type="Gene3D" id="1.20.120.1080">
    <property type="match status" value="1"/>
</dbReference>
<feature type="compositionally biased region" description="Basic residues" evidence="9">
    <location>
        <begin position="1"/>
        <end position="11"/>
    </location>
</feature>
<evidence type="ECO:0000256" key="4">
    <source>
        <dbReference type="ARBA" id="ARBA00022801"/>
    </source>
</evidence>
<evidence type="ECO:0000256" key="9">
    <source>
        <dbReference type="SAM" id="MobiDB-lite"/>
    </source>
</evidence>
<protein>
    <recommendedName>
        <fullName evidence="1">RNA helicase</fullName>
        <ecNumber evidence="1">3.6.4.13</ecNumber>
    </recommendedName>
</protein>
<dbReference type="Pfam" id="PF04408">
    <property type="entry name" value="WHD_HA2"/>
    <property type="match status" value="1"/>
</dbReference>
<dbReference type="EC" id="3.6.4.13" evidence="1"/>
<dbReference type="PANTHER" id="PTHR18934:SF83">
    <property type="entry name" value="PRE-MRNA-SPLICING FACTOR ATP-DEPENDENT RNA HELICASE DHX16"/>
    <property type="match status" value="1"/>
</dbReference>
<dbReference type="InterPro" id="IPR001650">
    <property type="entry name" value="Helicase_C-like"/>
</dbReference>
<feature type="region of interest" description="Disordered" evidence="9">
    <location>
        <begin position="1"/>
        <end position="39"/>
    </location>
</feature>
<dbReference type="SUPFAM" id="SSF52540">
    <property type="entry name" value="P-loop containing nucleoside triphosphate hydrolases"/>
    <property type="match status" value="1"/>
</dbReference>
<dbReference type="GO" id="GO:0005524">
    <property type="term" value="F:ATP binding"/>
    <property type="evidence" value="ECO:0007669"/>
    <property type="project" value="UniProtKB-KW"/>
</dbReference>
<dbReference type="Pfam" id="PF21010">
    <property type="entry name" value="HA2_C"/>
    <property type="match status" value="1"/>
</dbReference>
<dbReference type="GO" id="GO:0006397">
    <property type="term" value="P:mRNA processing"/>
    <property type="evidence" value="ECO:0007669"/>
    <property type="project" value="UniProtKB-KW"/>
</dbReference>
<dbReference type="InterPro" id="IPR007502">
    <property type="entry name" value="Helicase-assoc_dom"/>
</dbReference>
<reference evidence="10" key="1">
    <citation type="submission" date="2022-08" db="UniProtKB">
        <authorList>
            <consortium name="EnsemblMetazoa"/>
        </authorList>
    </citation>
    <scope>IDENTIFICATION</scope>
    <source>
        <strain evidence="10">Israel</strain>
    </source>
</reference>
<keyword evidence="6" id="KW-0067">ATP-binding</keyword>
<dbReference type="PROSITE" id="PS51194">
    <property type="entry name" value="HELICASE_CTER"/>
    <property type="match status" value="1"/>
</dbReference>
<dbReference type="SMART" id="SM00847">
    <property type="entry name" value="HA2"/>
    <property type="match status" value="1"/>
</dbReference>
<dbReference type="Pfam" id="PF07717">
    <property type="entry name" value="OB_NTP_bind"/>
    <property type="match status" value="1"/>
</dbReference>
<evidence type="ECO:0000313" key="11">
    <source>
        <dbReference type="Proteomes" id="UP000092462"/>
    </source>
</evidence>
<comment type="catalytic activity">
    <reaction evidence="8">
        <text>ATP + H2O = ADP + phosphate + H(+)</text>
        <dbReference type="Rhea" id="RHEA:13065"/>
        <dbReference type="ChEBI" id="CHEBI:15377"/>
        <dbReference type="ChEBI" id="CHEBI:15378"/>
        <dbReference type="ChEBI" id="CHEBI:30616"/>
        <dbReference type="ChEBI" id="CHEBI:43474"/>
        <dbReference type="ChEBI" id="CHEBI:456216"/>
        <dbReference type="EC" id="3.6.4.13"/>
    </reaction>
</comment>
<dbReference type="GO" id="GO:0003724">
    <property type="term" value="F:RNA helicase activity"/>
    <property type="evidence" value="ECO:0007669"/>
    <property type="project" value="UniProtKB-EC"/>
</dbReference>
<dbReference type="InterPro" id="IPR014001">
    <property type="entry name" value="Helicase_ATP-bd"/>
</dbReference>
<dbReference type="GO" id="GO:0003006">
    <property type="term" value="P:developmental process involved in reproduction"/>
    <property type="evidence" value="ECO:0007669"/>
    <property type="project" value="UniProtKB-ARBA"/>
</dbReference>
<evidence type="ECO:0000256" key="3">
    <source>
        <dbReference type="ARBA" id="ARBA00022741"/>
    </source>
</evidence>
<evidence type="ECO:0000256" key="1">
    <source>
        <dbReference type="ARBA" id="ARBA00012552"/>
    </source>
</evidence>
<dbReference type="VEuPathDB" id="VectorBase:PPAI010947"/>
<evidence type="ECO:0000256" key="6">
    <source>
        <dbReference type="ARBA" id="ARBA00022840"/>
    </source>
</evidence>
<name>A0A1B0DQW4_PHLPP</name>
<dbReference type="VEuPathDB" id="VectorBase:PPAPM1_008693"/>
<dbReference type="SMART" id="SM00487">
    <property type="entry name" value="DEXDc"/>
    <property type="match status" value="1"/>
</dbReference>